<name>A0AB32XBM1_MYCFM</name>
<feature type="transmembrane region" description="Helical" evidence="1">
    <location>
        <begin position="89"/>
        <end position="113"/>
    </location>
</feature>
<organism evidence="3 5">
    <name type="scientific">Mycoplasmopsis fermentans (strain M64)</name>
    <name type="common">Mycoplasma fermentans</name>
    <dbReference type="NCBI Taxonomy" id="943945"/>
    <lineage>
        <taxon>Bacteria</taxon>
        <taxon>Bacillati</taxon>
        <taxon>Mycoplasmatota</taxon>
        <taxon>Mycoplasmoidales</taxon>
        <taxon>Metamycoplasmataceae</taxon>
        <taxon>Mycoplasmopsis</taxon>
    </lineage>
</organism>
<reference evidence="3 5" key="2">
    <citation type="journal article" date="2011" name="J. Bacteriol.">
        <title>Genome sequence of the repetitive-sequence-rich Mycoplasma fermentans strain M64.</title>
        <authorList>
            <person name="Shu H.W."/>
            <person name="Liu T.T."/>
            <person name="Chang H.Y."/>
            <person name="Liu Y.M."/>
            <person name="Wu K.M."/>
            <person name="Shu H.Y."/>
            <person name="Tsai S.F."/>
            <person name="Hsiao K.J."/>
            <person name="Hu W.S."/>
            <person name="Ng W.V."/>
        </authorList>
    </citation>
    <scope>NUCLEOTIDE SEQUENCE [LARGE SCALE GENOMIC DNA]</scope>
    <source>
        <strain evidence="3 5">M64</strain>
    </source>
</reference>
<accession>A0AB32XBM1</accession>
<dbReference type="KEGG" id="mfm:MfeM64YM_0110"/>
<dbReference type="EMBL" id="CP002458">
    <property type="protein sequence ID" value="ADV34119.1"/>
    <property type="molecule type" value="Genomic_DNA"/>
</dbReference>
<dbReference type="EMBL" id="CP002458">
    <property type="protein sequence ID" value="ADV34470.1"/>
    <property type="molecule type" value="Genomic_DNA"/>
</dbReference>
<evidence type="ECO:0000313" key="2">
    <source>
        <dbReference type="EMBL" id="ADV34119.1"/>
    </source>
</evidence>
<feature type="transmembrane region" description="Helical" evidence="1">
    <location>
        <begin position="45"/>
        <end position="69"/>
    </location>
</feature>
<evidence type="ECO:0000256" key="1">
    <source>
        <dbReference type="SAM" id="Phobius"/>
    </source>
</evidence>
<reference evidence="3" key="1">
    <citation type="submission" date="2010-12" db="EMBL/GenBank/DDBJ databases">
        <authorList>
            <person name="Shu H.-W."/>
            <person name="Liu T.-T."/>
            <person name="Hu W.S."/>
            <person name="Chang H.-Y."/>
            <person name="Hsiao K.-J."/>
            <person name="Tsai S.-F."/>
            <person name="Ng W.V."/>
        </authorList>
    </citation>
    <scope>NUCLEOTIDE SEQUENCE</scope>
    <source>
        <strain evidence="3">M64</strain>
    </source>
</reference>
<dbReference type="KEGG" id="mfm:MfeM64YM_0472"/>
<proteinExistence type="predicted"/>
<evidence type="ECO:0000313" key="4">
    <source>
        <dbReference type="EMBL" id="ADV34470.1"/>
    </source>
</evidence>
<evidence type="ECO:0000313" key="3">
    <source>
        <dbReference type="EMBL" id="ADV34246.1"/>
    </source>
</evidence>
<keyword evidence="1" id="KW-0472">Membrane</keyword>
<dbReference type="RefSeq" id="WP_013526660.1">
    <property type="nucleotide sequence ID" value="NC_014921.1"/>
</dbReference>
<evidence type="ECO:0000313" key="5">
    <source>
        <dbReference type="Proteomes" id="UP000007473"/>
    </source>
</evidence>
<gene>
    <name evidence="2" type="ordered locus">MfeM64YM_0110</name>
    <name evidence="3" type="ordered locus">MfeM64YM_0240</name>
    <name evidence="4" type="ordered locus">MfeM64YM_0472</name>
</gene>
<dbReference type="EMBL" id="CP002458">
    <property type="protein sequence ID" value="ADV34246.1"/>
    <property type="molecule type" value="Genomic_DNA"/>
</dbReference>
<sequence>MQEKDQNSEVFSKENNTIPKQIPSTVYTLESTIQVPITNFTKKRIFWLVNFWFLFTLILFCIILLPISLVLAINSEDVLLLKMSSKALLWTYTIINVVITVFVFYRFVSLWIIASKMHKKHTLDIHNKKLGIKATLWPFIKYNKLIS</sequence>
<dbReference type="Proteomes" id="UP000007473">
    <property type="component" value="Chromosome"/>
</dbReference>
<keyword evidence="1" id="KW-0812">Transmembrane</keyword>
<keyword evidence="1" id="KW-1133">Transmembrane helix</keyword>
<dbReference type="AlphaFoldDB" id="A0AB32XBM1"/>
<protein>
    <submittedName>
        <fullName evidence="3">Uncharacterized protein</fullName>
    </submittedName>
</protein>
<dbReference type="KEGG" id="mfm:MfeM64YM_0240"/>